<evidence type="ECO:0000313" key="12">
    <source>
        <dbReference type="Proteomes" id="UP000596742"/>
    </source>
</evidence>
<dbReference type="Pfam" id="PF00001">
    <property type="entry name" value="7tm_1"/>
    <property type="match status" value="1"/>
</dbReference>
<dbReference type="PRINTS" id="PR00237">
    <property type="entry name" value="GPCRRHODOPSN"/>
</dbReference>
<evidence type="ECO:0000256" key="4">
    <source>
        <dbReference type="ARBA" id="ARBA00023040"/>
    </source>
</evidence>
<evidence type="ECO:0000256" key="5">
    <source>
        <dbReference type="ARBA" id="ARBA00023136"/>
    </source>
</evidence>
<dbReference type="PANTHER" id="PTHR24238">
    <property type="entry name" value="G-PROTEIN COUPLED RECEPTOR"/>
    <property type="match status" value="1"/>
</dbReference>
<keyword evidence="7 8" id="KW-0807">Transducer</keyword>
<dbReference type="SUPFAM" id="SSF81321">
    <property type="entry name" value="Family A G protein-coupled receptor-like"/>
    <property type="match status" value="1"/>
</dbReference>
<keyword evidence="12" id="KW-1185">Reference proteome</keyword>
<dbReference type="Proteomes" id="UP000596742">
    <property type="component" value="Unassembled WGS sequence"/>
</dbReference>
<evidence type="ECO:0000256" key="9">
    <source>
        <dbReference type="SAM" id="Phobius"/>
    </source>
</evidence>
<evidence type="ECO:0000256" key="7">
    <source>
        <dbReference type="ARBA" id="ARBA00023224"/>
    </source>
</evidence>
<dbReference type="Gene3D" id="1.20.1070.10">
    <property type="entry name" value="Rhodopsin 7-helix transmembrane proteins"/>
    <property type="match status" value="1"/>
</dbReference>
<dbReference type="GO" id="GO:0004930">
    <property type="term" value="F:G protein-coupled receptor activity"/>
    <property type="evidence" value="ECO:0007669"/>
    <property type="project" value="UniProtKB-KW"/>
</dbReference>
<feature type="transmembrane region" description="Helical" evidence="9">
    <location>
        <begin position="92"/>
        <end position="114"/>
    </location>
</feature>
<comment type="caution">
    <text evidence="11">The sequence shown here is derived from an EMBL/GenBank/DDBJ whole genome shotgun (WGS) entry which is preliminary data.</text>
</comment>
<evidence type="ECO:0000256" key="3">
    <source>
        <dbReference type="ARBA" id="ARBA00022989"/>
    </source>
</evidence>
<dbReference type="CDD" id="cd00637">
    <property type="entry name" value="7tm_classA_rhodopsin-like"/>
    <property type="match status" value="1"/>
</dbReference>
<feature type="transmembrane region" description="Helical" evidence="9">
    <location>
        <begin position="54"/>
        <end position="80"/>
    </location>
</feature>
<evidence type="ECO:0000313" key="11">
    <source>
        <dbReference type="EMBL" id="VDI09418.1"/>
    </source>
</evidence>
<sequence>MGSKQQSGLELHQDYPDIVVVICLLAVFSIFGTIGNAFVIFVYSRKKDKSTTTIFILTLAGTDFFTCLIIIPFTIVVEYVEKQIRYDSACKIYQFLITSNVPFSSFIMVVIACDRYMKICRPWNQILDTKMAKKIIIFLFMFAVMLGIVIALVHGIPNDFFMKLNGSPITLTNTTTNSSLLMQVFDINNETVSNLKMTTVTPATVNQSKSNYLLNMTALKTKDETLFLNDLRSKIERLCLPTEKYISSSVRNIFQKFYASLFLISFILVVIFYTLVFRSLVMRRARKAKKRTYVGDITLGHHTAHQLMTTNTCTVATKSTMTENLDGTTNNDTFKKPLQLKRTRSAQEKNRSANMKTAGILFIVTVVFIIAFLPAWLMAMRVVRGNIILFYMHFSYNVANPIIYAFFNQNFRKDIKRDCSFLISFEKPSTG</sequence>
<dbReference type="PROSITE" id="PS50262">
    <property type="entry name" value="G_PROTEIN_RECEP_F1_2"/>
    <property type="match status" value="1"/>
</dbReference>
<evidence type="ECO:0000259" key="10">
    <source>
        <dbReference type="PROSITE" id="PS50262"/>
    </source>
</evidence>
<feature type="transmembrane region" description="Helical" evidence="9">
    <location>
        <begin position="18"/>
        <end position="42"/>
    </location>
</feature>
<keyword evidence="4 8" id="KW-0297">G-protein coupled receptor</keyword>
<keyword evidence="3 9" id="KW-1133">Transmembrane helix</keyword>
<dbReference type="GO" id="GO:0016020">
    <property type="term" value="C:membrane"/>
    <property type="evidence" value="ECO:0007669"/>
    <property type="project" value="UniProtKB-SubCell"/>
</dbReference>
<evidence type="ECO:0000256" key="6">
    <source>
        <dbReference type="ARBA" id="ARBA00023170"/>
    </source>
</evidence>
<dbReference type="PANTHER" id="PTHR24238:SF47">
    <property type="entry name" value="ECDYSTEROIDS_DOPAMINE RECEPTOR-RELATED"/>
    <property type="match status" value="1"/>
</dbReference>
<keyword evidence="5 9" id="KW-0472">Membrane</keyword>
<evidence type="ECO:0000256" key="2">
    <source>
        <dbReference type="ARBA" id="ARBA00022692"/>
    </source>
</evidence>
<dbReference type="EMBL" id="UYJE01002285">
    <property type="protein sequence ID" value="VDI09418.1"/>
    <property type="molecule type" value="Genomic_DNA"/>
</dbReference>
<name>A0A8B6CV97_MYTGA</name>
<dbReference type="InterPro" id="IPR000276">
    <property type="entry name" value="GPCR_Rhodpsn"/>
</dbReference>
<feature type="transmembrane region" description="Helical" evidence="9">
    <location>
        <begin position="388"/>
        <end position="407"/>
    </location>
</feature>
<feature type="transmembrane region" description="Helical" evidence="9">
    <location>
        <begin position="135"/>
        <end position="156"/>
    </location>
</feature>
<feature type="domain" description="G-protein coupled receptors family 1 profile" evidence="10">
    <location>
        <begin position="35"/>
        <end position="404"/>
    </location>
</feature>
<feature type="transmembrane region" description="Helical" evidence="9">
    <location>
        <begin position="257"/>
        <end position="281"/>
    </location>
</feature>
<organism evidence="11 12">
    <name type="scientific">Mytilus galloprovincialis</name>
    <name type="common">Mediterranean mussel</name>
    <dbReference type="NCBI Taxonomy" id="29158"/>
    <lineage>
        <taxon>Eukaryota</taxon>
        <taxon>Metazoa</taxon>
        <taxon>Spiralia</taxon>
        <taxon>Lophotrochozoa</taxon>
        <taxon>Mollusca</taxon>
        <taxon>Bivalvia</taxon>
        <taxon>Autobranchia</taxon>
        <taxon>Pteriomorphia</taxon>
        <taxon>Mytilida</taxon>
        <taxon>Mytiloidea</taxon>
        <taxon>Mytilidae</taxon>
        <taxon>Mytilinae</taxon>
        <taxon>Mytilus</taxon>
    </lineage>
</organism>
<dbReference type="InterPro" id="IPR017452">
    <property type="entry name" value="GPCR_Rhodpsn_7TM"/>
</dbReference>
<reference evidence="11" key="1">
    <citation type="submission" date="2018-11" db="EMBL/GenBank/DDBJ databases">
        <authorList>
            <person name="Alioto T."/>
            <person name="Alioto T."/>
        </authorList>
    </citation>
    <scope>NUCLEOTIDE SEQUENCE</scope>
</reference>
<accession>A0A8B6CV97</accession>
<proteinExistence type="inferred from homology"/>
<gene>
    <name evidence="11" type="ORF">MGAL_10B070688</name>
</gene>
<feature type="transmembrane region" description="Helical" evidence="9">
    <location>
        <begin position="358"/>
        <end position="376"/>
    </location>
</feature>
<keyword evidence="2 8" id="KW-0812">Transmembrane</keyword>
<keyword evidence="6 8" id="KW-0675">Receptor</keyword>
<protein>
    <submittedName>
        <fullName evidence="11">Cholecystokinin A receptor</fullName>
    </submittedName>
</protein>
<comment type="subcellular location">
    <subcellularLocation>
        <location evidence="1">Membrane</location>
        <topology evidence="1">Multi-pass membrane protein</topology>
    </subcellularLocation>
</comment>
<evidence type="ECO:0000256" key="1">
    <source>
        <dbReference type="ARBA" id="ARBA00004141"/>
    </source>
</evidence>
<comment type="similarity">
    <text evidence="8">Belongs to the G-protein coupled receptor 1 family.</text>
</comment>
<dbReference type="PROSITE" id="PS00237">
    <property type="entry name" value="G_PROTEIN_RECEP_F1_1"/>
    <property type="match status" value="1"/>
</dbReference>
<evidence type="ECO:0000256" key="8">
    <source>
        <dbReference type="RuleBase" id="RU000688"/>
    </source>
</evidence>
<dbReference type="AlphaFoldDB" id="A0A8B6CV97"/>
<dbReference type="OrthoDB" id="5969463at2759"/>